<reference evidence="5" key="1">
    <citation type="submission" date="2019-02" db="EMBL/GenBank/DDBJ databases">
        <title>Draft genome sequence of Enterococcus sp. Gos25-1.</title>
        <authorList>
            <person name="Tanaka N."/>
            <person name="Shiwa Y."/>
            <person name="Fujita N."/>
        </authorList>
    </citation>
    <scope>NUCLEOTIDE SEQUENCE [LARGE SCALE GENOMIC DNA]</scope>
    <source>
        <strain evidence="5">Gos25-1</strain>
    </source>
</reference>
<dbReference type="GO" id="GO:0005960">
    <property type="term" value="C:glycine cleavage complex"/>
    <property type="evidence" value="ECO:0007669"/>
    <property type="project" value="InterPro"/>
</dbReference>
<dbReference type="InterPro" id="IPR033753">
    <property type="entry name" value="GCV_H/Fam206"/>
</dbReference>
<feature type="domain" description="Lipoyl-binding" evidence="3">
    <location>
        <begin position="18"/>
        <end position="100"/>
    </location>
</feature>
<keyword evidence="2" id="KW-0450">Lipoyl</keyword>
<dbReference type="InterPro" id="IPR003016">
    <property type="entry name" value="2-oxoA_DH_lipoyl-BS"/>
</dbReference>
<name>A0A4P5PAI6_9ENTE</name>
<dbReference type="EMBL" id="BJCC01000027">
    <property type="protein sequence ID" value="GCF95107.1"/>
    <property type="molecule type" value="Genomic_DNA"/>
</dbReference>
<dbReference type="GO" id="GO:0019464">
    <property type="term" value="P:glycine decarboxylation via glycine cleavage system"/>
    <property type="evidence" value="ECO:0007669"/>
    <property type="project" value="InterPro"/>
</dbReference>
<dbReference type="CDD" id="cd06848">
    <property type="entry name" value="GCS_H"/>
    <property type="match status" value="1"/>
</dbReference>
<dbReference type="InterPro" id="IPR002930">
    <property type="entry name" value="GCV_H"/>
</dbReference>
<evidence type="ECO:0000259" key="3">
    <source>
        <dbReference type="PROSITE" id="PS50968"/>
    </source>
</evidence>
<dbReference type="InterPro" id="IPR000089">
    <property type="entry name" value="Biotin_lipoyl"/>
</dbReference>
<dbReference type="OrthoDB" id="9796712at2"/>
<dbReference type="PROSITE" id="PS50968">
    <property type="entry name" value="BIOTINYL_LIPOYL"/>
    <property type="match status" value="1"/>
</dbReference>
<dbReference type="GO" id="GO:0005737">
    <property type="term" value="C:cytoplasm"/>
    <property type="evidence" value="ECO:0007669"/>
    <property type="project" value="TreeGrafter"/>
</dbReference>
<dbReference type="Pfam" id="PF01597">
    <property type="entry name" value="GCV_H"/>
    <property type="match status" value="1"/>
</dbReference>
<protein>
    <submittedName>
        <fullName evidence="4">Glycine cleavage system protein H</fullName>
    </submittedName>
</protein>
<sequence length="110" mass="12369">MAHLKKKDGLWILHNDKEYCMGLTKEIQEDLGEISFVSFPQIGQTIQAGEPIFEVEAEKAVNEFKSPVTGVVSSINEKADKNPHALNTEDELDAWVLSLRQVDPEAFEKL</sequence>
<accession>A0A4P5PAI6</accession>
<organism evidence="4 5">
    <name type="scientific">Enterococcus florum</name>
    <dbReference type="NCBI Taxonomy" id="2480627"/>
    <lineage>
        <taxon>Bacteria</taxon>
        <taxon>Bacillati</taxon>
        <taxon>Bacillota</taxon>
        <taxon>Bacilli</taxon>
        <taxon>Lactobacillales</taxon>
        <taxon>Enterococcaceae</taxon>
        <taxon>Enterococcus</taxon>
    </lineage>
</organism>
<evidence type="ECO:0000256" key="1">
    <source>
        <dbReference type="ARBA" id="ARBA00009249"/>
    </source>
</evidence>
<comment type="similarity">
    <text evidence="1">Belongs to the GcvH family.</text>
</comment>
<evidence type="ECO:0000313" key="5">
    <source>
        <dbReference type="Proteomes" id="UP000290567"/>
    </source>
</evidence>
<keyword evidence="5" id="KW-1185">Reference proteome</keyword>
<dbReference type="Proteomes" id="UP000290567">
    <property type="component" value="Unassembled WGS sequence"/>
</dbReference>
<gene>
    <name evidence="4" type="primary">gcvH</name>
    <name evidence="4" type="ORF">NRIC_29980</name>
</gene>
<dbReference type="InterPro" id="IPR011053">
    <property type="entry name" value="Single_hybrid_motif"/>
</dbReference>
<comment type="caution">
    <text evidence="4">The sequence shown here is derived from an EMBL/GenBank/DDBJ whole genome shotgun (WGS) entry which is preliminary data.</text>
</comment>
<dbReference type="GO" id="GO:0009249">
    <property type="term" value="P:protein lipoylation"/>
    <property type="evidence" value="ECO:0007669"/>
    <property type="project" value="TreeGrafter"/>
</dbReference>
<evidence type="ECO:0000313" key="4">
    <source>
        <dbReference type="EMBL" id="GCF95107.1"/>
    </source>
</evidence>
<dbReference type="SUPFAM" id="SSF51230">
    <property type="entry name" value="Single hybrid motif"/>
    <property type="match status" value="1"/>
</dbReference>
<dbReference type="PROSITE" id="PS00189">
    <property type="entry name" value="LIPOYL"/>
    <property type="match status" value="1"/>
</dbReference>
<dbReference type="RefSeq" id="WP_146623507.1">
    <property type="nucleotide sequence ID" value="NZ_BJCC01000027.1"/>
</dbReference>
<dbReference type="PANTHER" id="PTHR11715:SF3">
    <property type="entry name" value="GLYCINE CLEAVAGE SYSTEM H PROTEIN-RELATED"/>
    <property type="match status" value="1"/>
</dbReference>
<dbReference type="AlphaFoldDB" id="A0A4P5PAI6"/>
<dbReference type="PANTHER" id="PTHR11715">
    <property type="entry name" value="GLYCINE CLEAVAGE SYSTEM H PROTEIN"/>
    <property type="match status" value="1"/>
</dbReference>
<dbReference type="Gene3D" id="2.40.50.100">
    <property type="match status" value="1"/>
</dbReference>
<evidence type="ECO:0000256" key="2">
    <source>
        <dbReference type="ARBA" id="ARBA00022823"/>
    </source>
</evidence>
<proteinExistence type="inferred from homology"/>